<dbReference type="AlphaFoldDB" id="A0A380CM37"/>
<gene>
    <name evidence="12" type="ORF">NCTC12413_02186</name>
    <name evidence="11" type="ORF">SAR03_07190</name>
</gene>
<dbReference type="PANTHER" id="PTHR24221:SF653">
    <property type="entry name" value="TRANSPORT ATP-BINDING PROTEIN CYDC"/>
    <property type="match status" value="1"/>
</dbReference>
<organism evidence="12 13">
    <name type="scientific">Staphylococcus arlettae</name>
    <dbReference type="NCBI Taxonomy" id="29378"/>
    <lineage>
        <taxon>Bacteria</taxon>
        <taxon>Bacillati</taxon>
        <taxon>Bacillota</taxon>
        <taxon>Bacilli</taxon>
        <taxon>Bacillales</taxon>
        <taxon>Staphylococcaceae</taxon>
        <taxon>Staphylococcus</taxon>
    </lineage>
</organism>
<evidence type="ECO:0000313" key="11">
    <source>
        <dbReference type="EMBL" id="GEP99681.1"/>
    </source>
</evidence>
<evidence type="ECO:0000256" key="6">
    <source>
        <dbReference type="ARBA" id="ARBA00023136"/>
    </source>
</evidence>
<dbReference type="GO" id="GO:0016887">
    <property type="term" value="F:ATP hydrolysis activity"/>
    <property type="evidence" value="ECO:0007669"/>
    <property type="project" value="InterPro"/>
</dbReference>
<feature type="domain" description="ABC transporter" evidence="9">
    <location>
        <begin position="330"/>
        <end position="554"/>
    </location>
</feature>
<dbReference type="InterPro" id="IPR003593">
    <property type="entry name" value="AAA+_ATPase"/>
</dbReference>
<proteinExistence type="predicted"/>
<feature type="transmembrane region" description="Helical" evidence="8">
    <location>
        <begin position="12"/>
        <end position="33"/>
    </location>
</feature>
<feature type="transmembrane region" description="Helical" evidence="8">
    <location>
        <begin position="45"/>
        <end position="67"/>
    </location>
</feature>
<dbReference type="Proteomes" id="UP000321598">
    <property type="component" value="Unassembled WGS sequence"/>
</dbReference>
<evidence type="ECO:0000256" key="2">
    <source>
        <dbReference type="ARBA" id="ARBA00022692"/>
    </source>
</evidence>
<feature type="transmembrane region" description="Helical" evidence="8">
    <location>
        <begin position="155"/>
        <end position="173"/>
    </location>
</feature>
<evidence type="ECO:0000256" key="5">
    <source>
        <dbReference type="ARBA" id="ARBA00022989"/>
    </source>
</evidence>
<evidence type="ECO:0000313" key="14">
    <source>
        <dbReference type="Proteomes" id="UP000321598"/>
    </source>
</evidence>
<dbReference type="CDD" id="cd03228">
    <property type="entry name" value="ABCC_MRP_Like"/>
    <property type="match status" value="1"/>
</dbReference>
<dbReference type="EC" id="3.6.3.-" evidence="12"/>
<reference evidence="11 14" key="2">
    <citation type="submission" date="2019-07" db="EMBL/GenBank/DDBJ databases">
        <title>Whole genome shotgun sequence of Staphylococcus arlettae NBRC 109765.</title>
        <authorList>
            <person name="Hosoyama A."/>
            <person name="Uohara A."/>
            <person name="Ohji S."/>
            <person name="Ichikawa N."/>
        </authorList>
    </citation>
    <scope>NUCLEOTIDE SEQUENCE [LARGE SCALE GENOMIC DNA]</scope>
    <source>
        <strain evidence="11 14">NBRC 109765</strain>
    </source>
</reference>
<dbReference type="STRING" id="1212545.SARL_00695"/>
<dbReference type="InterPro" id="IPR039421">
    <property type="entry name" value="Type_1_exporter"/>
</dbReference>
<dbReference type="Gene3D" id="1.20.1560.10">
    <property type="entry name" value="ABC transporter type 1, transmembrane domain"/>
    <property type="match status" value="1"/>
</dbReference>
<dbReference type="PROSITE" id="PS50893">
    <property type="entry name" value="ABC_TRANSPORTER_2"/>
    <property type="match status" value="1"/>
</dbReference>
<dbReference type="GO" id="GO:0140359">
    <property type="term" value="F:ABC-type transporter activity"/>
    <property type="evidence" value="ECO:0007669"/>
    <property type="project" value="InterPro"/>
</dbReference>
<dbReference type="EMBL" id="BKAV01000004">
    <property type="protein sequence ID" value="GEP99681.1"/>
    <property type="molecule type" value="Genomic_DNA"/>
</dbReference>
<reference evidence="12 13" key="1">
    <citation type="submission" date="2018-06" db="EMBL/GenBank/DDBJ databases">
        <authorList>
            <consortium name="Pathogen Informatics"/>
            <person name="Doyle S."/>
        </authorList>
    </citation>
    <scope>NUCLEOTIDE SEQUENCE [LARGE SCALE GENOMIC DNA]</scope>
    <source>
        <strain evidence="12 13">NCTC12413</strain>
    </source>
</reference>
<keyword evidence="2 8" id="KW-0812">Transmembrane</keyword>
<dbReference type="SUPFAM" id="SSF90123">
    <property type="entry name" value="ABC transporter transmembrane region"/>
    <property type="match status" value="1"/>
</dbReference>
<evidence type="ECO:0000256" key="8">
    <source>
        <dbReference type="SAM" id="Phobius"/>
    </source>
</evidence>
<dbReference type="InterPro" id="IPR003439">
    <property type="entry name" value="ABC_transporter-like_ATP-bd"/>
</dbReference>
<feature type="transmembrane region" description="Helical" evidence="8">
    <location>
        <begin position="128"/>
        <end position="149"/>
    </location>
</feature>
<feature type="domain" description="ABC transmembrane type-1" evidence="10">
    <location>
        <begin position="16"/>
        <end position="283"/>
    </location>
</feature>
<dbReference type="InterPro" id="IPR017871">
    <property type="entry name" value="ABC_transporter-like_CS"/>
</dbReference>
<dbReference type="SMART" id="SM00382">
    <property type="entry name" value="AAA"/>
    <property type="match status" value="1"/>
</dbReference>
<keyword evidence="5 8" id="KW-1133">Transmembrane helix</keyword>
<dbReference type="Gene3D" id="3.40.50.300">
    <property type="entry name" value="P-loop containing nucleotide triphosphate hydrolases"/>
    <property type="match status" value="1"/>
</dbReference>
<dbReference type="PANTHER" id="PTHR24221">
    <property type="entry name" value="ATP-BINDING CASSETTE SUB-FAMILY B"/>
    <property type="match status" value="1"/>
</dbReference>
<dbReference type="InterPro" id="IPR036640">
    <property type="entry name" value="ABC1_TM_sf"/>
</dbReference>
<dbReference type="Pfam" id="PF00005">
    <property type="entry name" value="ABC_tran"/>
    <property type="match status" value="1"/>
</dbReference>
<dbReference type="PROSITE" id="PS50929">
    <property type="entry name" value="ABC_TM1F"/>
    <property type="match status" value="1"/>
</dbReference>
<dbReference type="PROSITE" id="PS00211">
    <property type="entry name" value="ABC_TRANSPORTER_1"/>
    <property type="match status" value="1"/>
</dbReference>
<accession>A0A380CM37</accession>
<keyword evidence="12" id="KW-0378">Hydrolase</keyword>
<dbReference type="GO" id="GO:0034040">
    <property type="term" value="F:ATPase-coupled lipid transmembrane transporter activity"/>
    <property type="evidence" value="ECO:0007669"/>
    <property type="project" value="TreeGrafter"/>
</dbReference>
<evidence type="ECO:0000259" key="9">
    <source>
        <dbReference type="PROSITE" id="PS50893"/>
    </source>
</evidence>
<evidence type="ECO:0000256" key="4">
    <source>
        <dbReference type="ARBA" id="ARBA00022840"/>
    </source>
</evidence>
<evidence type="ECO:0000313" key="13">
    <source>
        <dbReference type="Proteomes" id="UP000254956"/>
    </source>
</evidence>
<dbReference type="SUPFAM" id="SSF52540">
    <property type="entry name" value="P-loop containing nucleoside triphosphate hydrolases"/>
    <property type="match status" value="1"/>
</dbReference>
<dbReference type="Pfam" id="PF00664">
    <property type="entry name" value="ABC_membrane"/>
    <property type="match status" value="1"/>
</dbReference>
<dbReference type="RefSeq" id="WP_103388050.1">
    <property type="nucleotide sequence ID" value="NZ_BKAV01000004.1"/>
</dbReference>
<dbReference type="EMBL" id="UGZE01000001">
    <property type="protein sequence ID" value="SUJ23942.1"/>
    <property type="molecule type" value="Genomic_DNA"/>
</dbReference>
<evidence type="ECO:0000256" key="7">
    <source>
        <dbReference type="ARBA" id="ARBA00025074"/>
    </source>
</evidence>
<evidence type="ECO:0000259" key="10">
    <source>
        <dbReference type="PROSITE" id="PS50929"/>
    </source>
</evidence>
<keyword evidence="3" id="KW-0547">Nucleotide-binding</keyword>
<evidence type="ECO:0000256" key="1">
    <source>
        <dbReference type="ARBA" id="ARBA00004651"/>
    </source>
</evidence>
<keyword evidence="4 11" id="KW-0067">ATP-binding</keyword>
<evidence type="ECO:0000313" key="12">
    <source>
        <dbReference type="EMBL" id="SUJ23942.1"/>
    </source>
</evidence>
<comment type="subcellular location">
    <subcellularLocation>
        <location evidence="1">Cell membrane</location>
        <topology evidence="1">Multi-pass membrane protein</topology>
    </subcellularLocation>
</comment>
<dbReference type="InterPro" id="IPR011527">
    <property type="entry name" value="ABC1_TM_dom"/>
</dbReference>
<comment type="function">
    <text evidence="7">May be involved in multidrug export. Transmembrane domains (TMD) form a pore in the cell membrane and the ATP-binding domain (NBD) is responsible for energy generation.</text>
</comment>
<dbReference type="GO" id="GO:0005886">
    <property type="term" value="C:plasma membrane"/>
    <property type="evidence" value="ECO:0007669"/>
    <property type="project" value="UniProtKB-SubCell"/>
</dbReference>
<keyword evidence="6 8" id="KW-0472">Membrane</keyword>
<dbReference type="OrthoDB" id="9770415at2"/>
<keyword evidence="14" id="KW-1185">Reference proteome</keyword>
<protein>
    <submittedName>
        <fullName evidence="12">ABC transporter ATPase</fullName>
        <ecNumber evidence="12">3.6.3.-</ecNumber>
    </submittedName>
    <submittedName>
        <fullName evidence="11">Cysteine ABC transporter ATP-binding protein</fullName>
    </submittedName>
</protein>
<dbReference type="InterPro" id="IPR027417">
    <property type="entry name" value="P-loop_NTPase"/>
</dbReference>
<dbReference type="GO" id="GO:0005524">
    <property type="term" value="F:ATP binding"/>
    <property type="evidence" value="ECO:0007669"/>
    <property type="project" value="UniProtKB-KW"/>
</dbReference>
<feature type="transmembrane region" description="Helical" evidence="8">
    <location>
        <begin position="235"/>
        <end position="256"/>
    </location>
</feature>
<name>A0A380CM37_9STAP</name>
<evidence type="ECO:0000256" key="3">
    <source>
        <dbReference type="ARBA" id="ARBA00022741"/>
    </source>
</evidence>
<dbReference type="Proteomes" id="UP000254956">
    <property type="component" value="Unassembled WGS sequence"/>
</dbReference>
<sequence>MKPRIHFKADKDLISAIAVGVLGSVVALAMFFLSGYMVTQSALGAPLFALMILIVSVKLFGFLRAIFRYAERLLSHRTTFTMLRDVRVQFFKGLIPVIPDVYRRFKSTELLSNMVSRIEALQNIYLRVYYPPVVIGITTIISIIVMFAFSYTHALIIFVSMFITLGIVPWLSAKRATKIKAYKNKKQNEFLNHFYDYKAGYAELQRFEQQHNYKMMLDNSLTAYSKAQLKEQRFLTLYDFILNIISMLALFFTLYLGVVQVQEQQFDVVYLTSIVLMMLTLFEQAVPMSNVAYYKADTDDALSKVNEVMAHPITQGTERFSYDASHPIKLSVQNVDFKYWNQSVPVLRNINLEVAEGEHVALIGPSGSGKSTILQLMLGLYQAEAGEIKLNNQQLHNITNEDKYKLLNGMLQTQQVFDGTLKENLFTSQPDSVIKETLVKLGLDHFALNTPLTLVGDTVSGGELQRIGIARLLLNNKPIWILDEPTTALDIYHTERVMDLIHKYAQTLVIATHDLRLLPQFDKIVVVVDGKIIEAGSYEDLLGQRGYLYQIMTLNKSV</sequence>